<evidence type="ECO:0000256" key="5">
    <source>
        <dbReference type="PROSITE-ProRule" id="PRU01248"/>
    </source>
</evidence>
<dbReference type="InterPro" id="IPR013762">
    <property type="entry name" value="Integrase-like_cat_sf"/>
</dbReference>
<comment type="caution">
    <text evidence="9">The sequence shown here is derived from an EMBL/GenBank/DDBJ whole genome shotgun (WGS) entry which is preliminary data.</text>
</comment>
<comment type="similarity">
    <text evidence="1">Belongs to the 'phage' integrase family.</text>
</comment>
<dbReference type="InterPro" id="IPR010998">
    <property type="entry name" value="Integrase_recombinase_N"/>
</dbReference>
<dbReference type="InterPro" id="IPR002104">
    <property type="entry name" value="Integrase_catalytic"/>
</dbReference>
<gene>
    <name evidence="9" type="ORF">KYY02_17165</name>
</gene>
<evidence type="ECO:0000256" key="6">
    <source>
        <dbReference type="SAM" id="MobiDB-lite"/>
    </source>
</evidence>
<evidence type="ECO:0000259" key="7">
    <source>
        <dbReference type="PROSITE" id="PS51898"/>
    </source>
</evidence>
<dbReference type="PANTHER" id="PTHR30629">
    <property type="entry name" value="PROPHAGE INTEGRASE"/>
    <property type="match status" value="1"/>
</dbReference>
<dbReference type="EMBL" id="JAHWZY010000016">
    <property type="protein sequence ID" value="MEZ3180354.1"/>
    <property type="molecule type" value="Genomic_DNA"/>
</dbReference>
<protein>
    <submittedName>
        <fullName evidence="9">Tyrosine-type recombinase/integrase</fullName>
    </submittedName>
</protein>
<dbReference type="PANTHER" id="PTHR30629:SF2">
    <property type="entry name" value="PROPHAGE INTEGRASE INTS-RELATED"/>
    <property type="match status" value="1"/>
</dbReference>
<dbReference type="Gene3D" id="1.10.150.130">
    <property type="match status" value="1"/>
</dbReference>
<name>A0ABV4J2C2_9ACTN</name>
<dbReference type="InterPro" id="IPR011010">
    <property type="entry name" value="DNA_brk_join_enz"/>
</dbReference>
<keyword evidence="3 5" id="KW-0238">DNA-binding</keyword>
<dbReference type="PROSITE" id="PS51898">
    <property type="entry name" value="TYR_RECOMBINASE"/>
    <property type="match status" value="1"/>
</dbReference>
<feature type="region of interest" description="Disordered" evidence="6">
    <location>
        <begin position="398"/>
        <end position="435"/>
    </location>
</feature>
<evidence type="ECO:0000256" key="4">
    <source>
        <dbReference type="ARBA" id="ARBA00023172"/>
    </source>
</evidence>
<dbReference type="RefSeq" id="WP_371238904.1">
    <property type="nucleotide sequence ID" value="NZ_JAHWZY010000016.1"/>
</dbReference>
<proteinExistence type="inferred from homology"/>
<dbReference type="Proteomes" id="UP001567537">
    <property type="component" value="Unassembled WGS sequence"/>
</dbReference>
<feature type="domain" description="Core-binding (CB)" evidence="8">
    <location>
        <begin position="65"/>
        <end position="144"/>
    </location>
</feature>
<reference evidence="9 10" key="1">
    <citation type="journal article" date="2021" name="Res Sq">
        <title>Streptomyces Pimoensis sp. nov., Isolated From the Taklimakan Desert in Xinjiang, China.</title>
        <authorList>
            <person name="Zhang P."/>
            <person name="Luo X."/>
            <person name="Luo X."/>
            <person name="Liu Z."/>
            <person name="Xia Z."/>
            <person name="Wan C."/>
            <person name="zhang L."/>
        </authorList>
    </citation>
    <scope>NUCLEOTIDE SEQUENCE [LARGE SCALE GENOMIC DNA]</scope>
    <source>
        <strain evidence="9 10">TRM75549</strain>
    </source>
</reference>
<evidence type="ECO:0000256" key="2">
    <source>
        <dbReference type="ARBA" id="ARBA00022908"/>
    </source>
</evidence>
<evidence type="ECO:0000256" key="1">
    <source>
        <dbReference type="ARBA" id="ARBA00008857"/>
    </source>
</evidence>
<dbReference type="SUPFAM" id="SSF56349">
    <property type="entry name" value="DNA breaking-rejoining enzymes"/>
    <property type="match status" value="1"/>
</dbReference>
<dbReference type="PROSITE" id="PS51900">
    <property type="entry name" value="CB"/>
    <property type="match status" value="1"/>
</dbReference>
<evidence type="ECO:0000313" key="10">
    <source>
        <dbReference type="Proteomes" id="UP001567537"/>
    </source>
</evidence>
<evidence type="ECO:0000259" key="8">
    <source>
        <dbReference type="PROSITE" id="PS51900"/>
    </source>
</evidence>
<evidence type="ECO:0000256" key="3">
    <source>
        <dbReference type="ARBA" id="ARBA00023125"/>
    </source>
</evidence>
<keyword evidence="2" id="KW-0229">DNA integration</keyword>
<feature type="domain" description="Tyr recombinase" evidence="7">
    <location>
        <begin position="172"/>
        <end position="384"/>
    </location>
</feature>
<dbReference type="InterPro" id="IPR044068">
    <property type="entry name" value="CB"/>
</dbReference>
<feature type="region of interest" description="Disordered" evidence="6">
    <location>
        <begin position="1"/>
        <end position="36"/>
    </location>
</feature>
<organism evidence="9 10">
    <name type="scientific">Streptomyces pimonensis</name>
    <dbReference type="NCBI Taxonomy" id="2860288"/>
    <lineage>
        <taxon>Bacteria</taxon>
        <taxon>Bacillati</taxon>
        <taxon>Actinomycetota</taxon>
        <taxon>Actinomycetes</taxon>
        <taxon>Kitasatosporales</taxon>
        <taxon>Streptomycetaceae</taxon>
        <taxon>Streptomyces</taxon>
    </lineage>
</organism>
<evidence type="ECO:0000313" key="9">
    <source>
        <dbReference type="EMBL" id="MEZ3180354.1"/>
    </source>
</evidence>
<dbReference type="InterPro" id="IPR050808">
    <property type="entry name" value="Phage_Integrase"/>
</dbReference>
<keyword evidence="4" id="KW-0233">DNA recombination</keyword>
<dbReference type="Pfam" id="PF00589">
    <property type="entry name" value="Phage_integrase"/>
    <property type="match status" value="1"/>
</dbReference>
<dbReference type="Gene3D" id="1.10.443.10">
    <property type="entry name" value="Intergrase catalytic core"/>
    <property type="match status" value="1"/>
</dbReference>
<keyword evidence="10" id="KW-1185">Reference proteome</keyword>
<accession>A0ABV4J2C2</accession>
<sequence length="435" mass="49645">MAYAEKRGPNRWRGRYQRPDGTWGSVTRDDNGQPFTTKRAAKDYATGLETDVRRKTFLDPRNGRITVGEWAELWIESVELANRSDTTYRQRLRSVILPRWKDVPVGDVSEVAVKVWEQQLRKQYKPRYVKSVMSVMRVMFDDAVSSKVRADNPVPTLKSRRRGRYKGKQQHDEVVIATPRQAYLLARNAREMRGLVGYTMVLTIAYCGLRISEVAGLRREHLLLEDHGQGCRLLVQEQSQYVDGKKAQVAPKYESTGSIILPPFLAELLRETLASHTHEWVFPSARGKKMDVGAYFYADIWRRFVDGHRAQTDRFGRPSRLPDMQAVAGIENLVPHGLRHSMKVWLDELKHPRVAVEERMRHTIPGVEGTYSHTTLAMEKEIATDLQKLWEASVAVVDDPGEWEPARPRRKKGSELISQESPTPNEHGPKGGAGA</sequence>